<reference evidence="4 6" key="2">
    <citation type="submission" date="2020-07" db="EMBL/GenBank/DDBJ databases">
        <title>Sequencing the genomes of 1000 actinobacteria strains.</title>
        <authorList>
            <person name="Klenk H.-P."/>
        </authorList>
    </citation>
    <scope>NUCLEOTIDE SEQUENCE [LARGE SCALE GENOMIC DNA]</scope>
    <source>
        <strain evidence="4 6">DSM 41455</strain>
    </source>
</reference>
<keyword evidence="5" id="KW-1185">Reference proteome</keyword>
<dbReference type="InterPro" id="IPR003594">
    <property type="entry name" value="HATPase_dom"/>
</dbReference>
<protein>
    <submittedName>
        <fullName evidence="4">Anti-sigma regulatory factor (Ser/Thr protein kinase)</fullName>
    </submittedName>
</protein>
<accession>A0A7J0C5F7</accession>
<evidence type="ECO:0000313" key="6">
    <source>
        <dbReference type="Proteomes" id="UP000530403"/>
    </source>
</evidence>
<gene>
    <name evidence="4" type="ORF">HEB29_002382</name>
    <name evidence="3" type="ORF">Sfulv_25320</name>
</gene>
<feature type="domain" description="Histidine kinase/HSP90-like ATPase" evidence="2">
    <location>
        <begin position="19"/>
        <end position="129"/>
    </location>
</feature>
<evidence type="ECO:0000313" key="4">
    <source>
        <dbReference type="EMBL" id="NYE41371.1"/>
    </source>
</evidence>
<dbReference type="EMBL" id="BLWC01000001">
    <property type="protein sequence ID" value="GFM97721.1"/>
    <property type="molecule type" value="Genomic_DNA"/>
</dbReference>
<dbReference type="Proteomes" id="UP000498980">
    <property type="component" value="Unassembled WGS sequence"/>
</dbReference>
<evidence type="ECO:0000256" key="1">
    <source>
        <dbReference type="ARBA" id="ARBA00022527"/>
    </source>
</evidence>
<dbReference type="GO" id="GO:0004674">
    <property type="term" value="F:protein serine/threonine kinase activity"/>
    <property type="evidence" value="ECO:0007669"/>
    <property type="project" value="UniProtKB-KW"/>
</dbReference>
<keyword evidence="1" id="KW-0418">Kinase</keyword>
<dbReference type="InterPro" id="IPR050267">
    <property type="entry name" value="Anti-sigma-factor_SerPK"/>
</dbReference>
<dbReference type="Pfam" id="PF13581">
    <property type="entry name" value="HATPase_c_2"/>
    <property type="match status" value="1"/>
</dbReference>
<dbReference type="Proteomes" id="UP000530403">
    <property type="component" value="Unassembled WGS sequence"/>
</dbReference>
<dbReference type="PANTHER" id="PTHR35526:SF3">
    <property type="entry name" value="ANTI-SIGMA-F FACTOR RSBW"/>
    <property type="match status" value="1"/>
</dbReference>
<keyword evidence="1" id="KW-0723">Serine/threonine-protein kinase</keyword>
<evidence type="ECO:0000313" key="3">
    <source>
        <dbReference type="EMBL" id="GFM97721.1"/>
    </source>
</evidence>
<evidence type="ECO:0000313" key="5">
    <source>
        <dbReference type="Proteomes" id="UP000498980"/>
    </source>
</evidence>
<dbReference type="AlphaFoldDB" id="A0A7J0C5F7"/>
<evidence type="ECO:0000259" key="2">
    <source>
        <dbReference type="Pfam" id="PF13581"/>
    </source>
</evidence>
<comment type="caution">
    <text evidence="3">The sequence shown here is derived from an EMBL/GenBank/DDBJ whole genome shotgun (WGS) entry which is preliminary data.</text>
</comment>
<dbReference type="PANTHER" id="PTHR35526">
    <property type="entry name" value="ANTI-SIGMA-F FACTOR RSBW-RELATED"/>
    <property type="match status" value="1"/>
</dbReference>
<reference evidence="3 5" key="1">
    <citation type="submission" date="2020-05" db="EMBL/GenBank/DDBJ databases">
        <title>Whole genome shotgun sequence of Streptomyces fulvorobeus NBRC 15897.</title>
        <authorList>
            <person name="Komaki H."/>
            <person name="Tamura T."/>
        </authorList>
    </citation>
    <scope>NUCLEOTIDE SEQUENCE [LARGE SCALE GENOMIC DNA]</scope>
    <source>
        <strain evidence="3 5">NBRC 15897</strain>
    </source>
</reference>
<organism evidence="3 5">
    <name type="scientific">Streptomyces fulvorobeus</name>
    <dbReference type="NCBI Taxonomy" id="284028"/>
    <lineage>
        <taxon>Bacteria</taxon>
        <taxon>Bacillati</taxon>
        <taxon>Actinomycetota</taxon>
        <taxon>Actinomycetes</taxon>
        <taxon>Kitasatosporales</taxon>
        <taxon>Streptomycetaceae</taxon>
        <taxon>Streptomyces</taxon>
    </lineage>
</organism>
<name>A0A7J0C5F7_9ACTN</name>
<dbReference type="InterPro" id="IPR036890">
    <property type="entry name" value="HATPase_C_sf"/>
</dbReference>
<proteinExistence type="predicted"/>
<dbReference type="SUPFAM" id="SSF55874">
    <property type="entry name" value="ATPase domain of HSP90 chaperone/DNA topoisomerase II/histidine kinase"/>
    <property type="match status" value="1"/>
</dbReference>
<dbReference type="RefSeq" id="WP_173313689.1">
    <property type="nucleotide sequence ID" value="NZ_BAAAUE010000001.1"/>
</dbReference>
<keyword evidence="1" id="KW-0808">Transferase</keyword>
<dbReference type="Gene3D" id="3.30.565.10">
    <property type="entry name" value="Histidine kinase-like ATPase, C-terminal domain"/>
    <property type="match status" value="1"/>
</dbReference>
<sequence length="138" mass="14639">MIATRPDATGSPGYSETLPCEAESASQARLLVSAALHTWQLSHLIDDGQLIVSELVANAVQHSHCHSVRVSVERPTGGRVRVAVSDKSRTKPVAATPNVDEEAGRGLLLVGSVADDWGVDYRAWGKVVWAGLRTEGSA</sequence>
<dbReference type="CDD" id="cd16936">
    <property type="entry name" value="HATPase_RsbW-like"/>
    <property type="match status" value="1"/>
</dbReference>
<dbReference type="EMBL" id="JACCCF010000001">
    <property type="protein sequence ID" value="NYE41371.1"/>
    <property type="molecule type" value="Genomic_DNA"/>
</dbReference>